<feature type="transmembrane region" description="Helical" evidence="6">
    <location>
        <begin position="349"/>
        <end position="372"/>
    </location>
</feature>
<dbReference type="AlphaFoldDB" id="A0A1D8PDL9"/>
<dbReference type="EMBL" id="CP017623">
    <property type="protein sequence ID" value="AOW26236.1"/>
    <property type="molecule type" value="Genomic_DNA"/>
</dbReference>
<keyword evidence="2" id="KW-0813">Transport</keyword>
<protein>
    <submittedName>
        <fullName evidence="8">Uga4p</fullName>
    </submittedName>
</protein>
<reference evidence="8 9" key="1">
    <citation type="journal article" date="2004" name="Proc. Natl. Acad. Sci. U.S.A.">
        <title>The diploid genome sequence of Candida albicans.</title>
        <authorList>
            <person name="Jones T."/>
            <person name="Federspiel N.A."/>
            <person name="Chibana H."/>
            <person name="Dungan J."/>
            <person name="Kalman S."/>
            <person name="Magee B.B."/>
            <person name="Newport G."/>
            <person name="Thorstenson Y.R."/>
            <person name="Agabian N."/>
            <person name="Magee P.T."/>
            <person name="Davis R.W."/>
            <person name="Scherer S."/>
        </authorList>
    </citation>
    <scope>NUCLEOTIDE SEQUENCE [LARGE SCALE GENOMIC DNA]</scope>
    <source>
        <strain evidence="9">SC5314 / ATCC MYA-2876</strain>
    </source>
</reference>
<keyword evidence="5 6" id="KW-0472">Membrane</keyword>
<dbReference type="Proteomes" id="UP000000559">
    <property type="component" value="Chromosome 1"/>
</dbReference>
<feature type="transmembrane region" description="Helical" evidence="6">
    <location>
        <begin position="95"/>
        <end position="114"/>
    </location>
</feature>
<evidence type="ECO:0000256" key="3">
    <source>
        <dbReference type="ARBA" id="ARBA00022692"/>
    </source>
</evidence>
<comment type="subcellular location">
    <subcellularLocation>
        <location evidence="1">Membrane</location>
        <topology evidence="1">Multi-pass membrane protein</topology>
    </subcellularLocation>
</comment>
<evidence type="ECO:0000313" key="7">
    <source>
        <dbReference type="CGD" id="CAL0000180274"/>
    </source>
</evidence>
<dbReference type="OrthoDB" id="4476201at2759"/>
<dbReference type="KEGG" id="cal:CAALFM_C105710CA"/>
<dbReference type="GO" id="GO:0016020">
    <property type="term" value="C:membrane"/>
    <property type="evidence" value="ECO:0007669"/>
    <property type="project" value="UniProtKB-SubCell"/>
</dbReference>
<evidence type="ECO:0000256" key="1">
    <source>
        <dbReference type="ARBA" id="ARBA00004141"/>
    </source>
</evidence>
<keyword evidence="4 6" id="KW-1133">Transmembrane helix</keyword>
<organism evidence="8 9">
    <name type="scientific">Candida albicans (strain SC5314 / ATCC MYA-2876)</name>
    <name type="common">Yeast</name>
    <dbReference type="NCBI Taxonomy" id="237561"/>
    <lineage>
        <taxon>Eukaryota</taxon>
        <taxon>Fungi</taxon>
        <taxon>Dikarya</taxon>
        <taxon>Ascomycota</taxon>
        <taxon>Saccharomycotina</taxon>
        <taxon>Pichiomycetes</taxon>
        <taxon>Debaryomycetaceae</taxon>
        <taxon>Candida/Lodderomyces clade</taxon>
        <taxon>Candida</taxon>
    </lineage>
</organism>
<dbReference type="Gene3D" id="1.20.1740.10">
    <property type="entry name" value="Amino acid/polyamine transporter I"/>
    <property type="match status" value="1"/>
</dbReference>
<feature type="transmembrane region" description="Helical" evidence="6">
    <location>
        <begin position="292"/>
        <end position="317"/>
    </location>
</feature>
<dbReference type="PANTHER" id="PTHR45649">
    <property type="entry name" value="AMINO-ACID PERMEASE BAT1"/>
    <property type="match status" value="1"/>
</dbReference>
<name>A0A1D8PDL9_CANAL</name>
<evidence type="ECO:0000256" key="4">
    <source>
        <dbReference type="ARBA" id="ARBA00022989"/>
    </source>
</evidence>
<evidence type="ECO:0000313" key="8">
    <source>
        <dbReference type="EMBL" id="AOW26236.1"/>
    </source>
</evidence>
<feature type="transmembrane region" description="Helical" evidence="6">
    <location>
        <begin position="187"/>
        <end position="205"/>
    </location>
</feature>
<feature type="transmembrane region" description="Helical" evidence="6">
    <location>
        <begin position="217"/>
        <end position="237"/>
    </location>
</feature>
<reference evidence="8 9" key="3">
    <citation type="journal article" date="2013" name="Genome Biol.">
        <title>Assembly of a phased diploid Candida albicans genome facilitates allele-specific measurements and provides a simple model for repeat and indel structure.</title>
        <authorList>
            <person name="Muzzey D."/>
            <person name="Schwartz K."/>
            <person name="Weissman J.S."/>
            <person name="Sherlock G."/>
        </authorList>
    </citation>
    <scope>NUCLEOTIDE SEQUENCE [LARGE SCALE GENOMIC DNA]</scope>
    <source>
        <strain evidence="9">SC5314 / ATCC MYA-2876</strain>
    </source>
</reference>
<feature type="transmembrane region" description="Helical" evidence="6">
    <location>
        <begin position="498"/>
        <end position="517"/>
    </location>
</feature>
<dbReference type="SMR" id="A0A1D8PDL9"/>
<dbReference type="VEuPathDB" id="FungiDB:C1_05710C_A"/>
<dbReference type="eggNOG" id="KOG1289">
    <property type="taxonomic scope" value="Eukaryota"/>
</dbReference>
<dbReference type="Pfam" id="PF13520">
    <property type="entry name" value="AA_permease_2"/>
    <property type="match status" value="1"/>
</dbReference>
<keyword evidence="3 6" id="KW-0812">Transmembrane</keyword>
<evidence type="ECO:0000313" key="9">
    <source>
        <dbReference type="Proteomes" id="UP000000559"/>
    </source>
</evidence>
<reference evidence="8 9" key="2">
    <citation type="journal article" date="2007" name="Genome Biol.">
        <title>Assembly of the Candida albicans genome into sixteen supercontigs aligned on the eight chromosomes.</title>
        <authorList>
            <person name="van het Hoog M."/>
            <person name="Rast T.J."/>
            <person name="Martchenko M."/>
            <person name="Grindle S."/>
            <person name="Dignard D."/>
            <person name="Hogues H."/>
            <person name="Cuomo C."/>
            <person name="Berriman M."/>
            <person name="Scherer S."/>
            <person name="Magee B.B."/>
            <person name="Whiteway M."/>
            <person name="Chibana H."/>
            <person name="Nantel A."/>
            <person name="Magee P.T."/>
        </authorList>
    </citation>
    <scope>GENOME REANNOTATION</scope>
    <source>
        <strain evidence="9">SC5314 / ATCC MYA-2876</strain>
    </source>
</reference>
<evidence type="ECO:0000256" key="2">
    <source>
        <dbReference type="ARBA" id="ARBA00022448"/>
    </source>
</evidence>
<dbReference type="PANTHER" id="PTHR45649:SF6">
    <property type="entry name" value="GABA-SPECIFIC PERMEASE"/>
    <property type="match status" value="1"/>
</dbReference>
<feature type="transmembrane region" description="Helical" evidence="6">
    <location>
        <begin position="63"/>
        <end position="83"/>
    </location>
</feature>
<dbReference type="GeneID" id="3639894"/>
<feature type="transmembrane region" description="Helical" evidence="6">
    <location>
        <begin position="470"/>
        <end position="492"/>
    </location>
</feature>
<dbReference type="STRING" id="237561.A0A1D8PDL9"/>
<feature type="transmembrane region" description="Helical" evidence="6">
    <location>
        <begin position="151"/>
        <end position="175"/>
    </location>
</feature>
<dbReference type="GO" id="GO:0015812">
    <property type="term" value="P:gamma-aminobutyric acid transport"/>
    <property type="evidence" value="ECO:0000318"/>
    <property type="project" value="GO_Central"/>
</dbReference>
<accession>A0A1D8PDL9</accession>
<evidence type="ECO:0000256" key="5">
    <source>
        <dbReference type="ARBA" id="ARBA00023136"/>
    </source>
</evidence>
<gene>
    <name evidence="7 8" type="primary">UGA4</name>
    <name evidence="8" type="ordered locus">CAALFM_C105710CA</name>
    <name evidence="7" type="ordered locus">orf19.10016</name>
</gene>
<dbReference type="PIRSF" id="PIRSF006060">
    <property type="entry name" value="AA_transporter"/>
    <property type="match status" value="1"/>
</dbReference>
<dbReference type="CGD" id="CAL0000180274">
    <property type="gene designation" value="UGA4"/>
</dbReference>
<dbReference type="InParanoid" id="A0A1D8PDL9"/>
<evidence type="ECO:0000256" key="6">
    <source>
        <dbReference type="SAM" id="Phobius"/>
    </source>
</evidence>
<dbReference type="GO" id="GO:0015495">
    <property type="term" value="F:gamma-aminobutyric acid:proton symporter activity"/>
    <property type="evidence" value="ECO:0000303"/>
    <property type="project" value="CGD"/>
</dbReference>
<feature type="transmembrane region" description="Helical" evidence="6">
    <location>
        <begin position="257"/>
        <end position="280"/>
    </location>
</feature>
<keyword evidence="9" id="KW-1185">Reference proteome</keyword>
<sequence length="557" mass="61369">MSKIHTVLSQEELVEQVKSHKEYYNNTQNVEGRRIDPNLASNDVEMLGQLGYKQELKRHFSTFQCFGVAFSIMGLLPSIASIFSQGIVAGPAGFLWGWVISSLLILTIGVAMSISGSSISTSGGLYYWTNYYAPPRVKTVLSYLIGNTNSIALVGSFCSVVYGFAIQVYAIVVIARDGDFEVTQAKLYGVFVACVIAEVAVTCLSSKNCAHLQTVSVVCNVFIIIVYILAMLVGSRGKFKPASYVFGEFENLSDWPIGWTQISAAWLPAIWTIGAFDSVIHQSEEVHNAGRVIPIGILGSISACGTLGTIIIIVTLFCIQTDDIEGHILGSKFGQPMAQIIYDVLGKKWALFFMTFMSICQFLMGSSILTAISRQIWAFSRDNGLPFSFWIKRVNKNLSTPINAVIFGGICSVIMGLLVLIGTVAANALFSLYIAGNYLAWSTPTLLRLTSGRKLFVPGKFYLGKVFSPLIEWISVIFGFYTIVMVMLPASSHVDKDTMNYTCVITPAVIILSYIYYMLYSRKHYHGPCKTIDVEDECEILDGIEHQHIDAELSEKS</sequence>
<dbReference type="FunCoup" id="A0A1D8PDL9">
    <property type="interactions" value="204"/>
</dbReference>
<dbReference type="RefSeq" id="XP_718500.1">
    <property type="nucleotide sequence ID" value="XM_713407.1"/>
</dbReference>
<feature type="transmembrane region" description="Helical" evidence="6">
    <location>
        <begin position="402"/>
        <end position="424"/>
    </location>
</feature>
<dbReference type="InterPro" id="IPR002293">
    <property type="entry name" value="AA/rel_permease1"/>
</dbReference>
<proteinExistence type="predicted"/>
<feature type="transmembrane region" description="Helical" evidence="6">
    <location>
        <begin position="430"/>
        <end position="449"/>
    </location>
</feature>
<dbReference type="GO" id="GO:0015185">
    <property type="term" value="F:gamma-aminobutyric acid transmembrane transporter activity"/>
    <property type="evidence" value="ECO:0000318"/>
    <property type="project" value="GO_Central"/>
</dbReference>